<dbReference type="Pfam" id="PF02518">
    <property type="entry name" value="HATPase_c"/>
    <property type="match status" value="1"/>
</dbReference>
<dbReference type="InterPro" id="IPR003594">
    <property type="entry name" value="HATPase_dom"/>
</dbReference>
<dbReference type="Pfam" id="PF00512">
    <property type="entry name" value="HisKA"/>
    <property type="match status" value="1"/>
</dbReference>
<keyword evidence="6" id="KW-0902">Two-component regulatory system</keyword>
<evidence type="ECO:0000256" key="3">
    <source>
        <dbReference type="ARBA" id="ARBA00022553"/>
    </source>
</evidence>
<feature type="domain" description="PAS" evidence="11">
    <location>
        <begin position="739"/>
        <end position="811"/>
    </location>
</feature>
<dbReference type="Gene3D" id="3.30.450.20">
    <property type="entry name" value="PAS domain"/>
    <property type="match status" value="4"/>
</dbReference>
<dbReference type="InterPro" id="IPR001610">
    <property type="entry name" value="PAC"/>
</dbReference>
<dbReference type="Pfam" id="PF08448">
    <property type="entry name" value="PAS_4"/>
    <property type="match status" value="1"/>
</dbReference>
<dbReference type="InterPro" id="IPR036890">
    <property type="entry name" value="HATPase_C_sf"/>
</dbReference>
<feature type="domain" description="PAC" evidence="12">
    <location>
        <begin position="814"/>
        <end position="866"/>
    </location>
</feature>
<evidence type="ECO:0000313" key="14">
    <source>
        <dbReference type="Proteomes" id="UP000239590"/>
    </source>
</evidence>
<dbReference type="SMART" id="SM00091">
    <property type="entry name" value="PAS"/>
    <property type="match status" value="4"/>
</dbReference>
<accession>A0A2S7IGV0</accession>
<dbReference type="NCBIfam" id="TIGR00229">
    <property type="entry name" value="sensory_box"/>
    <property type="match status" value="3"/>
</dbReference>
<dbReference type="Pfam" id="PF13185">
    <property type="entry name" value="GAF_2"/>
    <property type="match status" value="1"/>
</dbReference>
<keyword evidence="7" id="KW-0472">Membrane</keyword>
<proteinExistence type="predicted"/>
<dbReference type="InterPro" id="IPR003018">
    <property type="entry name" value="GAF"/>
</dbReference>
<dbReference type="SUPFAM" id="SSF55785">
    <property type="entry name" value="PYP-like sensor domain (PAS domain)"/>
    <property type="match status" value="4"/>
</dbReference>
<dbReference type="Gene3D" id="1.10.287.130">
    <property type="match status" value="1"/>
</dbReference>
<evidence type="ECO:0000256" key="4">
    <source>
        <dbReference type="ARBA" id="ARBA00022679"/>
    </source>
</evidence>
<dbReference type="CDD" id="cd17580">
    <property type="entry name" value="REC_2_DhkD-like"/>
    <property type="match status" value="1"/>
</dbReference>
<dbReference type="PROSITE" id="PS50112">
    <property type="entry name" value="PAS"/>
    <property type="match status" value="2"/>
</dbReference>
<dbReference type="Proteomes" id="UP000239590">
    <property type="component" value="Unassembled WGS sequence"/>
</dbReference>
<evidence type="ECO:0000259" key="9">
    <source>
        <dbReference type="PROSITE" id="PS50109"/>
    </source>
</evidence>
<dbReference type="RefSeq" id="WP_104715701.1">
    <property type="nucleotide sequence ID" value="NZ_PTRA01000006.1"/>
</dbReference>
<keyword evidence="5" id="KW-0418">Kinase</keyword>
<evidence type="ECO:0000256" key="5">
    <source>
        <dbReference type="ARBA" id="ARBA00022777"/>
    </source>
</evidence>
<dbReference type="SUPFAM" id="SSF47384">
    <property type="entry name" value="Homodimeric domain of signal transducing histidine kinase"/>
    <property type="match status" value="1"/>
</dbReference>
<dbReference type="Pfam" id="PF00072">
    <property type="entry name" value="Response_reg"/>
    <property type="match status" value="1"/>
</dbReference>
<feature type="domain" description="Response regulatory" evidence="10">
    <location>
        <begin position="1119"/>
        <end position="1235"/>
    </location>
</feature>
<dbReference type="PROSITE" id="PS50113">
    <property type="entry name" value="PAC"/>
    <property type="match status" value="2"/>
</dbReference>
<dbReference type="InterPro" id="IPR013655">
    <property type="entry name" value="PAS_fold_3"/>
</dbReference>
<dbReference type="InterPro" id="IPR013656">
    <property type="entry name" value="PAS_4"/>
</dbReference>
<evidence type="ECO:0000313" key="13">
    <source>
        <dbReference type="EMBL" id="PQA54579.1"/>
    </source>
</evidence>
<dbReference type="CDD" id="cd00130">
    <property type="entry name" value="PAS"/>
    <property type="match status" value="2"/>
</dbReference>
<protein>
    <recommendedName>
        <fullName evidence="2">histidine kinase</fullName>
        <ecNumber evidence="2">2.7.13.3</ecNumber>
    </recommendedName>
</protein>
<dbReference type="FunFam" id="1.10.287.130:FF:000001">
    <property type="entry name" value="Two-component sensor histidine kinase"/>
    <property type="match status" value="1"/>
</dbReference>
<dbReference type="InterPro" id="IPR035965">
    <property type="entry name" value="PAS-like_dom_sf"/>
</dbReference>
<dbReference type="InterPro" id="IPR000014">
    <property type="entry name" value="PAS"/>
</dbReference>
<evidence type="ECO:0000259" key="12">
    <source>
        <dbReference type="PROSITE" id="PS50113"/>
    </source>
</evidence>
<dbReference type="InterPro" id="IPR011006">
    <property type="entry name" value="CheY-like_superfamily"/>
</dbReference>
<dbReference type="InterPro" id="IPR004358">
    <property type="entry name" value="Sig_transdc_His_kin-like_C"/>
</dbReference>
<dbReference type="OrthoDB" id="5401121at2"/>
<evidence type="ECO:0000256" key="7">
    <source>
        <dbReference type="ARBA" id="ARBA00023136"/>
    </source>
</evidence>
<dbReference type="SMART" id="SM00448">
    <property type="entry name" value="REC"/>
    <property type="match status" value="1"/>
</dbReference>
<evidence type="ECO:0000259" key="10">
    <source>
        <dbReference type="PROSITE" id="PS50110"/>
    </source>
</evidence>
<feature type="modified residue" description="4-aspartylphosphate" evidence="8">
    <location>
        <position position="1168"/>
    </location>
</feature>
<dbReference type="PRINTS" id="PR00344">
    <property type="entry name" value="BCTRLSENSOR"/>
</dbReference>
<sequence length="1237" mass="140904">MTTAYLSDFADSLDPTTAEDYQTLIESFAQAFWETDAQGLVVSDSPSWRTYTGQSLEEWLGEGWITAVHPNDQTYALQQWKEAIAKNRPVDAEFRLKRPNGGWRWTNVRATRIYNADGTVKKWLGINIDISDKKEIEYNHLRLMEATAQQATNKYQKLFNSMEEGFEILELIRDDTGKGVDFRFLEINPAFERLVGMPIEQALGRTCRDLFPTVDDWWIETYSRVVDTGQAAQFQHYFKETNCWYKVSVYATEGEHFALVYTDITEQKKAEETLRHSEIRKAFLLELSDAIRDLTEPRTIQQEAIRVLRQHLQASRVSYTEALSDKSLKVIAVDSAPGETDLLGQCFPFTDFTPEVIEEWCAGQMSFRNDVTQQEHLSEEQKAIYERLNLKAWATIPLVKKGELVAMIAIHFPEPHVWTPPELSLLEDTAERIWAATERAKAEVISRQSEKKLRTLFDSMEEGLALCELVRTANGQAVDFRFLEVNPAYERHTGIANEKVVGRLRSEILPVMDPTVPLYDRVVRTQESLHIEQFASSLDRWFEVRAVGYGAERFAVFFSDITLRKKAEETLRKSEERQSFLLKLNDTLRLLIDPVQIQGEACRLLGEQLQTDRACYVRIDVPQKQIVVERDYTRGKGPSLVGTYTFSLVQPLIEVLQAGHAFWSNDRLPDAHLSYVALAVQSFLCIPLIKGGQLIAALAVGSIKPRTWTSEERELIREVGERTWEVVERVRVEKALRDSEERLQLALSAGEIGTWQYRLETNDNILDSSMSQLLGLSPETQIIPQQAFIDAIHPEDRPLVEQEVRLCLSQGREFNLDFRVQRPDGTVIWLKDKGKVMRDENGLTQFVTGAALNITQRKEAEEALQQADRRKDEFLAMLAHELRNPMATIRNGLQILSLHTTNDRQHEHTLTLMNRQSEHLVRLVDDLLDVSRISQGKIELKKESLDLVELVTEVAQIVRPQFEERRRQLHLNLPDRPIRIEADALRLSQVLTNLLTNGVRYTQAEGQIELVLNVQEDEQYGQAVLLQVRDDGIGLAADQLVSIFDLFVQVDNSVARSEGGLGLGLTLVRRLVELHGGRVEAYSAGLGLGSTFTIYLPNLPVPSPQPIVAPQPQTSVRHRILVVDDNPDATLTLGMLLELKGYEVFTQNSGLEGIRAAEQLRPDVILLDIGMPELDGYETCRLLRKEAWGQHILLIALTGYGQWKDKRRTQEAGFDEHLVKPVNLDLLTQVITDRLKG</sequence>
<dbReference type="InterPro" id="IPR003661">
    <property type="entry name" value="HisK_dim/P_dom"/>
</dbReference>
<dbReference type="GO" id="GO:0000155">
    <property type="term" value="F:phosphorelay sensor kinase activity"/>
    <property type="evidence" value="ECO:0007669"/>
    <property type="project" value="InterPro"/>
</dbReference>
<dbReference type="Gene3D" id="2.10.70.100">
    <property type="match status" value="1"/>
</dbReference>
<feature type="domain" description="Histidine kinase" evidence="9">
    <location>
        <begin position="877"/>
        <end position="1100"/>
    </location>
</feature>
<dbReference type="Gene3D" id="3.30.450.40">
    <property type="match status" value="2"/>
</dbReference>
<keyword evidence="14" id="KW-1185">Reference proteome</keyword>
<dbReference type="Gene3D" id="3.40.50.2300">
    <property type="match status" value="1"/>
</dbReference>
<dbReference type="SUPFAM" id="SSF52172">
    <property type="entry name" value="CheY-like"/>
    <property type="match status" value="1"/>
</dbReference>
<reference evidence="14" key="1">
    <citation type="submission" date="2018-02" db="EMBL/GenBank/DDBJ databases">
        <title>Genome sequencing of Solimonas sp. HR-BB.</title>
        <authorList>
            <person name="Lee Y."/>
            <person name="Jeon C.O."/>
        </authorList>
    </citation>
    <scope>NUCLEOTIDE SEQUENCE [LARGE SCALE GENOMIC DNA]</scope>
    <source>
        <strain evidence="14">HR-U</strain>
    </source>
</reference>
<dbReference type="PANTHER" id="PTHR43547">
    <property type="entry name" value="TWO-COMPONENT HISTIDINE KINASE"/>
    <property type="match status" value="1"/>
</dbReference>
<dbReference type="SMART" id="SM00387">
    <property type="entry name" value="HATPase_c"/>
    <property type="match status" value="1"/>
</dbReference>
<feature type="domain" description="PAS" evidence="11">
    <location>
        <begin position="17"/>
        <end position="87"/>
    </location>
</feature>
<dbReference type="PROSITE" id="PS50109">
    <property type="entry name" value="HIS_KIN"/>
    <property type="match status" value="1"/>
</dbReference>
<dbReference type="InterPro" id="IPR036097">
    <property type="entry name" value="HisK_dim/P_sf"/>
</dbReference>
<organism evidence="13 14">
    <name type="scientific">Siphonobacter curvatus</name>
    <dbReference type="NCBI Taxonomy" id="2094562"/>
    <lineage>
        <taxon>Bacteria</taxon>
        <taxon>Pseudomonadati</taxon>
        <taxon>Bacteroidota</taxon>
        <taxon>Cytophagia</taxon>
        <taxon>Cytophagales</taxon>
        <taxon>Cytophagaceae</taxon>
        <taxon>Siphonobacter</taxon>
    </lineage>
</organism>
<dbReference type="SUPFAM" id="SSF55781">
    <property type="entry name" value="GAF domain-like"/>
    <property type="match status" value="2"/>
</dbReference>
<gene>
    <name evidence="13" type="ORF">C5O19_22820</name>
</gene>
<dbReference type="EMBL" id="PTRA01000006">
    <property type="protein sequence ID" value="PQA54579.1"/>
    <property type="molecule type" value="Genomic_DNA"/>
</dbReference>
<evidence type="ECO:0000256" key="2">
    <source>
        <dbReference type="ARBA" id="ARBA00012438"/>
    </source>
</evidence>
<name>A0A2S7IGV0_9BACT</name>
<dbReference type="FunFam" id="3.30.565.10:FF:000006">
    <property type="entry name" value="Sensor histidine kinase WalK"/>
    <property type="match status" value="1"/>
</dbReference>
<dbReference type="PANTHER" id="PTHR43547:SF2">
    <property type="entry name" value="HYBRID SIGNAL TRANSDUCTION HISTIDINE KINASE C"/>
    <property type="match status" value="1"/>
</dbReference>
<dbReference type="EC" id="2.7.13.3" evidence="2"/>
<keyword evidence="3 8" id="KW-0597">Phosphoprotein</keyword>
<dbReference type="CDD" id="cd00082">
    <property type="entry name" value="HisKA"/>
    <property type="match status" value="1"/>
</dbReference>
<dbReference type="Pfam" id="PF08447">
    <property type="entry name" value="PAS_3"/>
    <property type="match status" value="2"/>
</dbReference>
<evidence type="ECO:0000259" key="11">
    <source>
        <dbReference type="PROSITE" id="PS50112"/>
    </source>
</evidence>
<dbReference type="AlphaFoldDB" id="A0A2S7IGV0"/>
<dbReference type="SMART" id="SM00086">
    <property type="entry name" value="PAC"/>
    <property type="match status" value="2"/>
</dbReference>
<dbReference type="Pfam" id="PF13188">
    <property type="entry name" value="PAS_8"/>
    <property type="match status" value="1"/>
</dbReference>
<comment type="caution">
    <text evidence="13">The sequence shown here is derived from an EMBL/GenBank/DDBJ whole genome shotgun (WGS) entry which is preliminary data.</text>
</comment>
<feature type="domain" description="PAC" evidence="12">
    <location>
        <begin position="90"/>
        <end position="142"/>
    </location>
</feature>
<comment type="catalytic activity">
    <reaction evidence="1">
        <text>ATP + protein L-histidine = ADP + protein N-phospho-L-histidine.</text>
        <dbReference type="EC" id="2.7.13.3"/>
    </reaction>
</comment>
<dbReference type="InterPro" id="IPR005467">
    <property type="entry name" value="His_kinase_dom"/>
</dbReference>
<dbReference type="InterPro" id="IPR029016">
    <property type="entry name" value="GAF-like_dom_sf"/>
</dbReference>
<dbReference type="SMART" id="SM00065">
    <property type="entry name" value="GAF"/>
    <property type="match status" value="2"/>
</dbReference>
<dbReference type="Pfam" id="PF01590">
    <property type="entry name" value="GAF"/>
    <property type="match status" value="1"/>
</dbReference>
<dbReference type="Gene3D" id="3.30.565.10">
    <property type="entry name" value="Histidine kinase-like ATPase, C-terminal domain"/>
    <property type="match status" value="1"/>
</dbReference>
<dbReference type="SMART" id="SM00388">
    <property type="entry name" value="HisKA"/>
    <property type="match status" value="1"/>
</dbReference>
<evidence type="ECO:0000256" key="8">
    <source>
        <dbReference type="PROSITE-ProRule" id="PRU00169"/>
    </source>
</evidence>
<dbReference type="SUPFAM" id="SSF55874">
    <property type="entry name" value="ATPase domain of HSP90 chaperone/DNA topoisomerase II/histidine kinase"/>
    <property type="match status" value="1"/>
</dbReference>
<evidence type="ECO:0000256" key="1">
    <source>
        <dbReference type="ARBA" id="ARBA00000085"/>
    </source>
</evidence>
<dbReference type="InterPro" id="IPR000700">
    <property type="entry name" value="PAS-assoc_C"/>
</dbReference>
<keyword evidence="4" id="KW-0808">Transferase</keyword>
<evidence type="ECO:0000256" key="6">
    <source>
        <dbReference type="ARBA" id="ARBA00023012"/>
    </source>
</evidence>
<dbReference type="PROSITE" id="PS50110">
    <property type="entry name" value="RESPONSE_REGULATORY"/>
    <property type="match status" value="1"/>
</dbReference>
<dbReference type="InterPro" id="IPR001789">
    <property type="entry name" value="Sig_transdc_resp-reg_receiver"/>
</dbReference>